<organism evidence="1 2">
    <name type="scientific">Pristionchus pacificus</name>
    <name type="common">Parasitic nematode worm</name>
    <dbReference type="NCBI Taxonomy" id="54126"/>
    <lineage>
        <taxon>Eukaryota</taxon>
        <taxon>Metazoa</taxon>
        <taxon>Ecdysozoa</taxon>
        <taxon>Nematoda</taxon>
        <taxon>Chromadorea</taxon>
        <taxon>Rhabditida</taxon>
        <taxon>Rhabditina</taxon>
        <taxon>Diplogasteromorpha</taxon>
        <taxon>Diplogasteroidea</taxon>
        <taxon>Neodiplogasteridae</taxon>
        <taxon>Pristionchus</taxon>
    </lineage>
</organism>
<dbReference type="EnsemblMetazoa" id="PPA27095.1">
    <property type="protein sequence ID" value="PPA27095.1"/>
    <property type="gene ID" value="WBGene00116649"/>
</dbReference>
<evidence type="ECO:0000313" key="1">
    <source>
        <dbReference type="EnsemblMetazoa" id="PPA27095.1"/>
    </source>
</evidence>
<proteinExistence type="predicted"/>
<dbReference type="PANTHER" id="PTHR22943">
    <property type="entry name" value="7-TRANSMEMBRANE DOMAIN RECEPTOR C.ELEGANS"/>
    <property type="match status" value="1"/>
</dbReference>
<dbReference type="PANTHER" id="PTHR22943:SF248">
    <property type="entry name" value="SEVEN TM RECEPTOR"/>
    <property type="match status" value="1"/>
</dbReference>
<accession>A0A2A6CJJ9</accession>
<name>A0A2A6CJJ9_PRIPA</name>
<sequence>MVSVSDVVEDFNAFIARKIQLKVAGIVLNSLLLLYAIRKFSRKTIGSYKYLLAIFAGFDVFLAVLHAAVKPRVIIIDGIFGIVSEQFEAQVRDNSMFIKYAVCLTIPIGYGPETGRTILRRESYRRLGKEIKNGWDIVNFWVRKVQNGCKISINDQEYDRFQLRAFLGLFIVDLIMISSITVAISLGGLTFYYIKKADKISAQGHNLQWKLFIAVCAQTFEPILFVYIPYSTVLNFGFFRLPVFHVDDAFKFLTSCFPVWDAVVILLLMNDYRDGLIGMFRKKNNTAIEMTIQSTSIVPSIVTQ</sequence>
<reference evidence="1" key="2">
    <citation type="submission" date="2022-06" db="UniProtKB">
        <authorList>
            <consortium name="EnsemblMetazoa"/>
        </authorList>
    </citation>
    <scope>IDENTIFICATION</scope>
    <source>
        <strain evidence="1">PS312</strain>
    </source>
</reference>
<protein>
    <submittedName>
        <fullName evidence="1">G protein-coupled receptor</fullName>
    </submittedName>
</protein>
<dbReference type="Proteomes" id="UP000005239">
    <property type="component" value="Unassembled WGS sequence"/>
</dbReference>
<accession>A0A8R1YN71</accession>
<gene>
    <name evidence="1" type="primary">WBGene00116649</name>
</gene>
<dbReference type="AlphaFoldDB" id="A0A2A6CJJ9"/>
<dbReference type="InterPro" id="IPR019428">
    <property type="entry name" value="7TM_GPCR_serpentine_rcpt_Str"/>
</dbReference>
<evidence type="ECO:0000313" key="2">
    <source>
        <dbReference type="Proteomes" id="UP000005239"/>
    </source>
</evidence>
<dbReference type="Pfam" id="PF10326">
    <property type="entry name" value="7TM_GPCR_Str"/>
    <property type="match status" value="2"/>
</dbReference>
<dbReference type="SUPFAM" id="SSF81321">
    <property type="entry name" value="Family A G protein-coupled receptor-like"/>
    <property type="match status" value="1"/>
</dbReference>
<reference evidence="2" key="1">
    <citation type="journal article" date="2008" name="Nat. Genet.">
        <title>The Pristionchus pacificus genome provides a unique perspective on nematode lifestyle and parasitism.</title>
        <authorList>
            <person name="Dieterich C."/>
            <person name="Clifton S.W."/>
            <person name="Schuster L.N."/>
            <person name="Chinwalla A."/>
            <person name="Delehaunty K."/>
            <person name="Dinkelacker I."/>
            <person name="Fulton L."/>
            <person name="Fulton R."/>
            <person name="Godfrey J."/>
            <person name="Minx P."/>
            <person name="Mitreva M."/>
            <person name="Roeseler W."/>
            <person name="Tian H."/>
            <person name="Witte H."/>
            <person name="Yang S.P."/>
            <person name="Wilson R.K."/>
            <person name="Sommer R.J."/>
        </authorList>
    </citation>
    <scope>NUCLEOTIDE SEQUENCE [LARGE SCALE GENOMIC DNA]</scope>
    <source>
        <strain evidence="2">PS312</strain>
    </source>
</reference>
<keyword evidence="2" id="KW-1185">Reference proteome</keyword>